<evidence type="ECO:0000313" key="5">
    <source>
        <dbReference type="EMBL" id="KAK9735087.1"/>
    </source>
</evidence>
<comment type="subunit">
    <text evidence="2 4">Homodimer.</text>
</comment>
<organism evidence="5 6">
    <name type="scientific">Saponaria officinalis</name>
    <name type="common">Common soapwort</name>
    <name type="synonym">Lychnis saponaria</name>
    <dbReference type="NCBI Taxonomy" id="3572"/>
    <lineage>
        <taxon>Eukaryota</taxon>
        <taxon>Viridiplantae</taxon>
        <taxon>Streptophyta</taxon>
        <taxon>Embryophyta</taxon>
        <taxon>Tracheophyta</taxon>
        <taxon>Spermatophyta</taxon>
        <taxon>Magnoliopsida</taxon>
        <taxon>eudicotyledons</taxon>
        <taxon>Gunneridae</taxon>
        <taxon>Pentapetalae</taxon>
        <taxon>Caryophyllales</taxon>
        <taxon>Caryophyllaceae</taxon>
        <taxon>Caryophylleae</taxon>
        <taxon>Saponaria</taxon>
    </lineage>
</organism>
<reference evidence="5" key="1">
    <citation type="submission" date="2024-03" db="EMBL/GenBank/DDBJ databases">
        <title>WGS assembly of Saponaria officinalis var. Norfolk2.</title>
        <authorList>
            <person name="Jenkins J."/>
            <person name="Shu S."/>
            <person name="Grimwood J."/>
            <person name="Barry K."/>
            <person name="Goodstein D."/>
            <person name="Schmutz J."/>
            <person name="Leebens-Mack J."/>
            <person name="Osbourn A."/>
        </authorList>
    </citation>
    <scope>NUCLEOTIDE SEQUENCE [LARGE SCALE GENOMIC DNA]</scope>
    <source>
        <strain evidence="5">JIC</strain>
    </source>
</reference>
<dbReference type="EMBL" id="JBDFQZ010000004">
    <property type="protein sequence ID" value="KAK9735087.1"/>
    <property type="molecule type" value="Genomic_DNA"/>
</dbReference>
<comment type="subcellular location">
    <subcellularLocation>
        <location evidence="4">Secreted</location>
        <location evidence="4">Extracellular space</location>
        <location evidence="4">Apoplast</location>
    </subcellularLocation>
</comment>
<name>A0AAW1LF35_SAPOF</name>
<sequence>MSKSSLFYLTLILLYLLPTLTISTPHRRHHHHDGPKSMHLTLYQHDTINKTDFIIVPGVIGASLTNLTAPFGTIVVVKDNLTTTPNPSSKVVGNIEGLGITSSFDGLDELSVGRITLELENGLKGSVSVVGVINALEPSDYPVVGGTKDFLFVQGYVSLSPVSFKAEGASAVYRHDYHLFWPSYATKALSMLATNGSSKHE</sequence>
<keyword evidence="4" id="KW-0732">Signal</keyword>
<keyword evidence="4" id="KW-0052">Apoplast</keyword>
<comment type="caution">
    <text evidence="5">The sequence shown here is derived from an EMBL/GenBank/DDBJ whole genome shotgun (WGS) entry which is preliminary data.</text>
</comment>
<dbReference type="PANTHER" id="PTHR47586:SF1">
    <property type="entry name" value="DIRIGENT PROTEIN"/>
    <property type="match status" value="1"/>
</dbReference>
<keyword evidence="3 4" id="KW-0964">Secreted</keyword>
<accession>A0AAW1LF35</accession>
<dbReference type="GO" id="GO:0009699">
    <property type="term" value="P:phenylpropanoid biosynthetic process"/>
    <property type="evidence" value="ECO:0007669"/>
    <property type="project" value="UniProtKB-ARBA"/>
</dbReference>
<evidence type="ECO:0000256" key="2">
    <source>
        <dbReference type="ARBA" id="ARBA00011738"/>
    </source>
</evidence>
<feature type="chain" id="PRO_5043098378" description="Dirigent protein" evidence="4">
    <location>
        <begin position="22"/>
        <end position="201"/>
    </location>
</feature>
<dbReference type="AlphaFoldDB" id="A0AAW1LF35"/>
<dbReference type="Gene3D" id="2.40.480.10">
    <property type="entry name" value="Allene oxide cyclase-like"/>
    <property type="match status" value="1"/>
</dbReference>
<dbReference type="GO" id="GO:0048046">
    <property type="term" value="C:apoplast"/>
    <property type="evidence" value="ECO:0007669"/>
    <property type="project" value="UniProtKB-SubCell"/>
</dbReference>
<proteinExistence type="inferred from homology"/>
<evidence type="ECO:0000313" key="6">
    <source>
        <dbReference type="Proteomes" id="UP001443914"/>
    </source>
</evidence>
<comment type="function">
    <text evidence="4">Dirigent proteins impart stereoselectivity on the phenoxy radical-coupling reaction, yielding optically active lignans from two molecules of coniferyl alcohol in the biosynthesis of lignans, flavonolignans, and alkaloids and thus plays a central role in plant secondary metabolism.</text>
</comment>
<comment type="similarity">
    <text evidence="1 4">Belongs to the plant dirigent protein family.</text>
</comment>
<dbReference type="InterPro" id="IPR044859">
    <property type="entry name" value="Allene_oxi_cyc_Dirigent"/>
</dbReference>
<feature type="signal peptide" evidence="4">
    <location>
        <begin position="1"/>
        <end position="21"/>
    </location>
</feature>
<protein>
    <recommendedName>
        <fullName evidence="4">Dirigent protein</fullName>
    </recommendedName>
</protein>
<dbReference type="Pfam" id="PF03018">
    <property type="entry name" value="Dirigent"/>
    <property type="match status" value="1"/>
</dbReference>
<dbReference type="Proteomes" id="UP001443914">
    <property type="component" value="Unassembled WGS sequence"/>
</dbReference>
<evidence type="ECO:0000256" key="1">
    <source>
        <dbReference type="ARBA" id="ARBA00010746"/>
    </source>
</evidence>
<dbReference type="PANTHER" id="PTHR47586">
    <property type="entry name" value="DIRIGENT PROTEIN"/>
    <property type="match status" value="1"/>
</dbReference>
<keyword evidence="6" id="KW-1185">Reference proteome</keyword>
<dbReference type="InterPro" id="IPR004265">
    <property type="entry name" value="Dirigent"/>
</dbReference>
<evidence type="ECO:0000256" key="3">
    <source>
        <dbReference type="ARBA" id="ARBA00022525"/>
    </source>
</evidence>
<gene>
    <name evidence="5" type="ORF">RND81_04G182800</name>
</gene>
<evidence type="ECO:0000256" key="4">
    <source>
        <dbReference type="RuleBase" id="RU363099"/>
    </source>
</evidence>